<dbReference type="InterPro" id="IPR015424">
    <property type="entry name" value="PyrdxlP-dep_Trfase"/>
</dbReference>
<dbReference type="GO" id="GO:0009089">
    <property type="term" value="P:lysine biosynthetic process via diaminopimelate"/>
    <property type="evidence" value="ECO:0007669"/>
    <property type="project" value="UniProtKB-UniPathway"/>
</dbReference>
<dbReference type="PROSITE" id="PS00105">
    <property type="entry name" value="AA_TRANSFER_CLASS_1"/>
    <property type="match status" value="1"/>
</dbReference>
<evidence type="ECO:0000256" key="5">
    <source>
        <dbReference type="ARBA" id="ARBA00022898"/>
    </source>
</evidence>
<dbReference type="HAMAP" id="MF_01642">
    <property type="entry name" value="DapL_aminotrans_1"/>
    <property type="match status" value="1"/>
</dbReference>
<comment type="catalytic activity">
    <reaction evidence="6">
        <text>(2S,6S)-2,6-diaminopimelate + 2-oxoglutarate = (S)-2,3,4,5-tetrahydrodipicolinate + L-glutamate + H2O + H(+)</text>
        <dbReference type="Rhea" id="RHEA:23988"/>
        <dbReference type="ChEBI" id="CHEBI:15377"/>
        <dbReference type="ChEBI" id="CHEBI:15378"/>
        <dbReference type="ChEBI" id="CHEBI:16810"/>
        <dbReference type="ChEBI" id="CHEBI:16845"/>
        <dbReference type="ChEBI" id="CHEBI:29985"/>
        <dbReference type="ChEBI" id="CHEBI:57609"/>
        <dbReference type="EC" id="2.6.1.83"/>
    </reaction>
</comment>
<dbReference type="InterPro" id="IPR019942">
    <property type="entry name" value="DapL/ALD1"/>
</dbReference>
<evidence type="ECO:0000256" key="4">
    <source>
        <dbReference type="ARBA" id="ARBA00022679"/>
    </source>
</evidence>
<dbReference type="PANTHER" id="PTHR43144">
    <property type="entry name" value="AMINOTRANSFERASE"/>
    <property type="match status" value="1"/>
</dbReference>
<sequence>MKINPNFNRLPGNYLFNHIAEKVSAFKEGNPDSEVIKLSIGDVTQPLPRGVVEAMTQAGQEQLKSKTFKGYGPSTGYPFLKQAIIEHSYQTLNIDLSEDELFISDGSKTDAGAIQELFSLEAKIAIGDPAYPTYIDSNVMAGRLGHYDDMSQSWSELITIPMTVDNHYQAVPDFDQEQQPDVIYICSPNNPTGVAMTKDQLQEWVDYAIEHESVIIFDGAYEAFIQDDHIPHSIYECEGAKQCVIEMRSFSKTAGFTGMRIGYTVIPKELVIEGQSLNAMWTRRQPTKFNGTSYIIQRAALATFEPEVKKELKDNIVYYQRNAQHMVDAFNDARIEHYGGVNAPYIWLKTPRDLSSWEYFDELLQESQVVITPGSGYGANGEGFMRLTAFGTYEDTVEATQRIVETYYK</sequence>
<gene>
    <name evidence="9" type="ORF">FEZ33_01045</name>
</gene>
<dbReference type="Proteomes" id="UP000306420">
    <property type="component" value="Unassembled WGS sequence"/>
</dbReference>
<feature type="domain" description="Aminotransferase class I/classII large" evidence="8">
    <location>
        <begin position="34"/>
        <end position="403"/>
    </location>
</feature>
<dbReference type="InterPro" id="IPR004838">
    <property type="entry name" value="NHTrfase_class1_PyrdxlP-BS"/>
</dbReference>
<comment type="pathway">
    <text evidence="2">Amino-acid biosynthesis; L-lysine biosynthesis via DAP pathway; LL-2,6-diaminopimelate from (S)-tetrahydrodipicolinate (aminotransferase route): step 1/1.</text>
</comment>
<dbReference type="Gene3D" id="3.40.640.10">
    <property type="entry name" value="Type I PLP-dependent aspartate aminotransferase-like (Major domain)"/>
    <property type="match status" value="1"/>
</dbReference>
<evidence type="ECO:0000256" key="3">
    <source>
        <dbReference type="ARBA" id="ARBA00022576"/>
    </source>
</evidence>
<protein>
    <recommendedName>
        <fullName evidence="7">Aminotransferase</fullName>
        <ecNumber evidence="7">2.6.1.-</ecNumber>
    </recommendedName>
</protein>
<evidence type="ECO:0000313" key="10">
    <source>
        <dbReference type="Proteomes" id="UP000306420"/>
    </source>
</evidence>
<dbReference type="UniPathway" id="UPA00034">
    <property type="reaction ID" value="UER00466"/>
</dbReference>
<evidence type="ECO:0000256" key="1">
    <source>
        <dbReference type="ARBA" id="ARBA00001933"/>
    </source>
</evidence>
<keyword evidence="3 7" id="KW-0032">Aminotransferase</keyword>
<evidence type="ECO:0000256" key="6">
    <source>
        <dbReference type="ARBA" id="ARBA00051934"/>
    </source>
</evidence>
<dbReference type="InterPro" id="IPR015421">
    <property type="entry name" value="PyrdxlP-dep_Trfase_major"/>
</dbReference>
<keyword evidence="4 7" id="KW-0808">Transferase</keyword>
<dbReference type="EMBL" id="VBSP01000002">
    <property type="protein sequence ID" value="TLQ49249.1"/>
    <property type="molecule type" value="Genomic_DNA"/>
</dbReference>
<reference evidence="9 10" key="1">
    <citation type="submission" date="2019-05" db="EMBL/GenBank/DDBJ databases">
        <title>The metagenome of a microbial culture collection derived from dairy environment covers the genomic content of the human microbiome.</title>
        <authorList>
            <person name="Roder T."/>
            <person name="Wuthrich D."/>
            <person name="Sattari Z."/>
            <person name="Von Ah U."/>
            <person name="Bar C."/>
            <person name="Ronchi F."/>
            <person name="Macpherson A.J."/>
            <person name="Ganal-Vonarburg S.C."/>
            <person name="Bruggmann R."/>
            <person name="Vergeres G."/>
        </authorList>
    </citation>
    <scope>NUCLEOTIDE SEQUENCE [LARGE SCALE GENOMIC DNA]</scope>
    <source>
        <strain evidence="9 10">FAM 24227</strain>
    </source>
</reference>
<dbReference type="RefSeq" id="WP_138403531.1">
    <property type="nucleotide sequence ID" value="NZ_VBSP01000002.1"/>
</dbReference>
<dbReference type="OrthoDB" id="9802328at2"/>
<comment type="caution">
    <text evidence="9">The sequence shown here is derived from an EMBL/GenBank/DDBJ whole genome shotgun (WGS) entry which is preliminary data.</text>
</comment>
<dbReference type="InterPro" id="IPR015422">
    <property type="entry name" value="PyrdxlP-dep_Trfase_small"/>
</dbReference>
<evidence type="ECO:0000256" key="2">
    <source>
        <dbReference type="ARBA" id="ARBA00004982"/>
    </source>
</evidence>
<dbReference type="CDD" id="cd00609">
    <property type="entry name" value="AAT_like"/>
    <property type="match status" value="1"/>
</dbReference>
<dbReference type="GO" id="GO:0010285">
    <property type="term" value="F:L,L-diaminopimelate aminotransferase activity"/>
    <property type="evidence" value="ECO:0007669"/>
    <property type="project" value="UniProtKB-EC"/>
</dbReference>
<proteinExistence type="inferred from homology"/>
<dbReference type="AlphaFoldDB" id="A0A5R9ENL9"/>
<comment type="cofactor">
    <cofactor evidence="1 7">
        <name>pyridoxal 5'-phosphate</name>
        <dbReference type="ChEBI" id="CHEBI:597326"/>
    </cofactor>
</comment>
<evidence type="ECO:0000259" key="8">
    <source>
        <dbReference type="Pfam" id="PF00155"/>
    </source>
</evidence>
<evidence type="ECO:0000313" key="9">
    <source>
        <dbReference type="EMBL" id="TLQ49249.1"/>
    </source>
</evidence>
<comment type="similarity">
    <text evidence="7">Belongs to the class-I pyridoxal-phosphate-dependent aminotransferase family.</text>
</comment>
<organism evidence="9 10">
    <name type="scientific">Ruoffia tabacinasalis</name>
    <dbReference type="NCBI Taxonomy" id="87458"/>
    <lineage>
        <taxon>Bacteria</taxon>
        <taxon>Bacillati</taxon>
        <taxon>Bacillota</taxon>
        <taxon>Bacilli</taxon>
        <taxon>Lactobacillales</taxon>
        <taxon>Aerococcaceae</taxon>
        <taxon>Ruoffia</taxon>
    </lineage>
</organism>
<dbReference type="SUPFAM" id="SSF53383">
    <property type="entry name" value="PLP-dependent transferases"/>
    <property type="match status" value="1"/>
</dbReference>
<keyword evidence="5" id="KW-0663">Pyridoxal phosphate</keyword>
<evidence type="ECO:0000256" key="7">
    <source>
        <dbReference type="RuleBase" id="RU000481"/>
    </source>
</evidence>
<dbReference type="FunFam" id="3.40.640.10:FF:000099">
    <property type="entry name" value="LL-diaminopimelate aminotransferase, chloroplastic"/>
    <property type="match status" value="1"/>
</dbReference>
<dbReference type="Gene3D" id="3.90.1150.10">
    <property type="entry name" value="Aspartate Aminotransferase, domain 1"/>
    <property type="match status" value="1"/>
</dbReference>
<dbReference type="Pfam" id="PF00155">
    <property type="entry name" value="Aminotran_1_2"/>
    <property type="match status" value="1"/>
</dbReference>
<dbReference type="EC" id="2.6.1.-" evidence="7"/>
<dbReference type="GO" id="GO:0030170">
    <property type="term" value="F:pyridoxal phosphate binding"/>
    <property type="evidence" value="ECO:0007669"/>
    <property type="project" value="UniProtKB-UniRule"/>
</dbReference>
<dbReference type="InterPro" id="IPR004839">
    <property type="entry name" value="Aminotransferase_I/II_large"/>
</dbReference>
<dbReference type="NCBIfam" id="TIGR03542">
    <property type="entry name" value="DAPAT_plant"/>
    <property type="match status" value="1"/>
</dbReference>
<name>A0A5R9ENL9_9LACT</name>
<accession>A0A5R9ENL9</accession>